<evidence type="ECO:0000256" key="3">
    <source>
        <dbReference type="ARBA" id="ARBA00022448"/>
    </source>
</evidence>
<gene>
    <name evidence="11" type="ORF">F0U60_50120</name>
</gene>
<evidence type="ECO:0000259" key="10">
    <source>
        <dbReference type="PROSITE" id="PS50850"/>
    </source>
</evidence>
<evidence type="ECO:0000256" key="7">
    <source>
        <dbReference type="ARBA" id="ARBA00022989"/>
    </source>
</evidence>
<dbReference type="Pfam" id="PF07690">
    <property type="entry name" value="MFS_1"/>
    <property type="match status" value="1"/>
</dbReference>
<proteinExistence type="inferred from homology"/>
<dbReference type="Gene3D" id="1.20.1250.20">
    <property type="entry name" value="MFS general substrate transporter like domains"/>
    <property type="match status" value="2"/>
</dbReference>
<keyword evidence="4" id="KW-1003">Cell membrane</keyword>
<dbReference type="InterPro" id="IPR005828">
    <property type="entry name" value="MFS_sugar_transport-like"/>
</dbReference>
<dbReference type="InterPro" id="IPR020846">
    <property type="entry name" value="MFS_dom"/>
</dbReference>
<feature type="transmembrane region" description="Helical" evidence="9">
    <location>
        <begin position="104"/>
        <end position="123"/>
    </location>
</feature>
<dbReference type="Pfam" id="PF00083">
    <property type="entry name" value="Sugar_tr"/>
    <property type="match status" value="1"/>
</dbReference>
<keyword evidence="12" id="KW-1185">Reference proteome</keyword>
<comment type="similarity">
    <text evidence="2">Belongs to the major facilitator superfamily. Metabolite:H+ Symporter (MHS) family (TC 2.A.1.6) family.</text>
</comment>
<feature type="transmembrane region" description="Helical" evidence="9">
    <location>
        <begin position="375"/>
        <end position="399"/>
    </location>
</feature>
<comment type="subcellular location">
    <subcellularLocation>
        <location evidence="1">Cell membrane</location>
        <topology evidence="1">Multi-pass membrane protein</topology>
    </subcellularLocation>
</comment>
<keyword evidence="3" id="KW-0813">Transport</keyword>
<feature type="transmembrane region" description="Helical" evidence="9">
    <location>
        <begin position="350"/>
        <end position="369"/>
    </location>
</feature>
<feature type="transmembrane region" description="Helical" evidence="9">
    <location>
        <begin position="130"/>
        <end position="149"/>
    </location>
</feature>
<dbReference type="InterPro" id="IPR005829">
    <property type="entry name" value="Sugar_transporter_CS"/>
</dbReference>
<accession>A0ABY9X7L9</accession>
<feature type="transmembrane region" description="Helical" evidence="9">
    <location>
        <begin position="284"/>
        <end position="302"/>
    </location>
</feature>
<evidence type="ECO:0000256" key="4">
    <source>
        <dbReference type="ARBA" id="ARBA00022475"/>
    </source>
</evidence>
<organism evidence="11 12">
    <name type="scientific">Archangium minus</name>
    <dbReference type="NCBI Taxonomy" id="83450"/>
    <lineage>
        <taxon>Bacteria</taxon>
        <taxon>Pseudomonadati</taxon>
        <taxon>Myxococcota</taxon>
        <taxon>Myxococcia</taxon>
        <taxon>Myxococcales</taxon>
        <taxon>Cystobacterineae</taxon>
        <taxon>Archangiaceae</taxon>
        <taxon>Archangium</taxon>
    </lineage>
</organism>
<feature type="domain" description="Major facilitator superfamily (MFS) profile" evidence="10">
    <location>
        <begin position="59"/>
        <end position="467"/>
    </location>
</feature>
<feature type="transmembrane region" description="Helical" evidence="9">
    <location>
        <begin position="411"/>
        <end position="431"/>
    </location>
</feature>
<dbReference type="InterPro" id="IPR051084">
    <property type="entry name" value="H+-coupled_symporters"/>
</dbReference>
<dbReference type="Proteomes" id="UP001611383">
    <property type="component" value="Chromosome"/>
</dbReference>
<name>A0ABY9X7L9_9BACT</name>
<keyword evidence="8 9" id="KW-0472">Membrane</keyword>
<evidence type="ECO:0000313" key="12">
    <source>
        <dbReference type="Proteomes" id="UP001611383"/>
    </source>
</evidence>
<evidence type="ECO:0000256" key="6">
    <source>
        <dbReference type="ARBA" id="ARBA00022847"/>
    </source>
</evidence>
<dbReference type="CDD" id="cd17367">
    <property type="entry name" value="MFS_KgtP"/>
    <property type="match status" value="1"/>
</dbReference>
<evidence type="ECO:0000313" key="11">
    <source>
        <dbReference type="EMBL" id="WNG51394.1"/>
    </source>
</evidence>
<dbReference type="PROSITE" id="PS00217">
    <property type="entry name" value="SUGAR_TRANSPORT_2"/>
    <property type="match status" value="1"/>
</dbReference>
<evidence type="ECO:0000256" key="8">
    <source>
        <dbReference type="ARBA" id="ARBA00023136"/>
    </source>
</evidence>
<keyword evidence="6" id="KW-0769">Symport</keyword>
<dbReference type="EMBL" id="CP043494">
    <property type="protein sequence ID" value="WNG51394.1"/>
    <property type="molecule type" value="Genomic_DNA"/>
</dbReference>
<feature type="transmembrane region" description="Helical" evidence="9">
    <location>
        <begin position="196"/>
        <end position="219"/>
    </location>
</feature>
<keyword evidence="7 9" id="KW-1133">Transmembrane helix</keyword>
<dbReference type="PROSITE" id="PS50850">
    <property type="entry name" value="MFS"/>
    <property type="match status" value="1"/>
</dbReference>
<dbReference type="InterPro" id="IPR011701">
    <property type="entry name" value="MFS"/>
</dbReference>
<feature type="transmembrane region" description="Helical" evidence="9">
    <location>
        <begin position="155"/>
        <end position="175"/>
    </location>
</feature>
<dbReference type="PANTHER" id="PTHR43528">
    <property type="entry name" value="ALPHA-KETOGLUTARATE PERMEASE"/>
    <property type="match status" value="1"/>
</dbReference>
<keyword evidence="5 9" id="KW-0812">Transmembrane</keyword>
<protein>
    <submittedName>
        <fullName evidence="11">MFS transporter</fullName>
    </submittedName>
</protein>
<feature type="transmembrane region" description="Helical" evidence="9">
    <location>
        <begin position="231"/>
        <end position="251"/>
    </location>
</feature>
<reference evidence="11 12" key="1">
    <citation type="submission" date="2019-08" db="EMBL/GenBank/DDBJ databases">
        <title>Archangium and Cystobacter genomes.</title>
        <authorList>
            <person name="Chen I.-C.K."/>
            <person name="Wielgoss S."/>
        </authorList>
    </citation>
    <scope>NUCLEOTIDE SEQUENCE [LARGE SCALE GENOMIC DNA]</scope>
    <source>
        <strain evidence="11 12">Cbm 6</strain>
    </source>
</reference>
<evidence type="ECO:0000256" key="5">
    <source>
        <dbReference type="ARBA" id="ARBA00022692"/>
    </source>
</evidence>
<evidence type="ECO:0000256" key="2">
    <source>
        <dbReference type="ARBA" id="ARBA00008240"/>
    </source>
</evidence>
<evidence type="ECO:0000256" key="1">
    <source>
        <dbReference type="ARBA" id="ARBA00004651"/>
    </source>
</evidence>
<feature type="transmembrane region" description="Helical" evidence="9">
    <location>
        <begin position="60"/>
        <end position="84"/>
    </location>
</feature>
<dbReference type="SUPFAM" id="SSF103473">
    <property type="entry name" value="MFS general substrate transporter"/>
    <property type="match status" value="1"/>
</dbReference>
<feature type="transmembrane region" description="Helical" evidence="9">
    <location>
        <begin position="322"/>
        <end position="341"/>
    </location>
</feature>
<dbReference type="InterPro" id="IPR036259">
    <property type="entry name" value="MFS_trans_sf"/>
</dbReference>
<evidence type="ECO:0000256" key="9">
    <source>
        <dbReference type="SAM" id="Phobius"/>
    </source>
</evidence>
<sequence length="472" mass="52362">MCFLRNWARWAWLAWAGTKAGRLLLGHDAPVNSSSFESSSAALPVATTAERGLRQRVTSIFGGSVGNLIEWYDFYIYSAFSLYFAKSFFPSDNPIVEQLNTAAVFALGFLIRPIGGWVMGMYADLRGRRAALSLSVTLMCLGSLIIALCPTYERIGVLAPVVLILARLLQGLSLGGEYGTSATYLSEVATSRHRGFYSSFQYVTLIMGQLLATMTLLVLQRLVLTGPQLEAWGWRIPFLCGAALAVVGFYMRRSMVETEAFQAEAARKTAHRPMRELLRHPKEIALVVGLTMGGTLAFYTYTVYMQKFLVNSVGLSRDQSTLISVSSLFIYMLLQPVFGFISDKVGRRPVLMWFGVMGTLCTVPLLTALTQTRDAFMAFLLVLAALVIISGYTSINAVVKAELFPASIRALGVGLPYALTVSIFGGTAEYLGTWLKLRGHERWFFWYVSGCILCSLLVYVFMRDTQRQNRFD</sequence>
<dbReference type="PANTHER" id="PTHR43528:SF5">
    <property type="entry name" value="PROLINE_BETAINE TRANSPORTER"/>
    <property type="match status" value="1"/>
</dbReference>
<feature type="transmembrane region" description="Helical" evidence="9">
    <location>
        <begin position="443"/>
        <end position="462"/>
    </location>
</feature>